<dbReference type="InterPro" id="IPR005025">
    <property type="entry name" value="FMN_Rdtase-like_dom"/>
</dbReference>
<keyword evidence="2" id="KW-0288">FMN</keyword>
<keyword evidence="6" id="KW-1185">Reference proteome</keyword>
<name>A0A841RM76_9BACI</name>
<comment type="caution">
    <text evidence="5">The sequence shown here is derived from an EMBL/GenBank/DDBJ whole genome shotgun (WGS) entry which is preliminary data.</text>
</comment>
<dbReference type="Pfam" id="PF03358">
    <property type="entry name" value="FMN_red"/>
    <property type="match status" value="1"/>
</dbReference>
<evidence type="ECO:0000256" key="3">
    <source>
        <dbReference type="ARBA" id="ARBA00023002"/>
    </source>
</evidence>
<reference evidence="5 6" key="1">
    <citation type="submission" date="2020-08" db="EMBL/GenBank/DDBJ databases">
        <title>Genomic Encyclopedia of Type Strains, Phase IV (KMG-IV): sequencing the most valuable type-strain genomes for metagenomic binning, comparative biology and taxonomic classification.</title>
        <authorList>
            <person name="Goeker M."/>
        </authorList>
    </citation>
    <scope>NUCLEOTIDE SEQUENCE [LARGE SCALE GENOMIC DNA]</scope>
    <source>
        <strain evidence="5 6">DSM 11805</strain>
    </source>
</reference>
<dbReference type="AlphaFoldDB" id="A0A841RM76"/>
<keyword evidence="1" id="KW-0285">Flavoprotein</keyword>
<organism evidence="5 6">
    <name type="scientific">Gracilibacillus halotolerans</name>
    <dbReference type="NCBI Taxonomy" id="74386"/>
    <lineage>
        <taxon>Bacteria</taxon>
        <taxon>Bacillati</taxon>
        <taxon>Bacillota</taxon>
        <taxon>Bacilli</taxon>
        <taxon>Bacillales</taxon>
        <taxon>Bacillaceae</taxon>
        <taxon>Gracilibacillus</taxon>
    </lineage>
</organism>
<dbReference type="PANTHER" id="PTHR43408:SF2">
    <property type="entry name" value="FMN REDUCTASE (NADPH)"/>
    <property type="match status" value="1"/>
</dbReference>
<sequence length="188" mass="21323">MKFTVLVGSQMGSKTKIAMTKTLDLLTDKYPEIDTTLLDLADYKLPFSDGRNYLDYDGDAKYVTTTIMESDAIIIGTPIYQASIPAPLKNIFDMLPVHALEGKVASIVVTAGSARHYLIAEQQLKPILSYMKAQLVPNYVFVEEMDFKFKEIENDDVVFRLERLIEDTVLLAEVYKQMVDARNAEYDF</sequence>
<dbReference type="Proteomes" id="UP000572212">
    <property type="component" value="Unassembled WGS sequence"/>
</dbReference>
<dbReference type="Gene3D" id="3.40.50.360">
    <property type="match status" value="1"/>
</dbReference>
<dbReference type="InterPro" id="IPR029039">
    <property type="entry name" value="Flavoprotein-like_sf"/>
</dbReference>
<dbReference type="SUPFAM" id="SSF52218">
    <property type="entry name" value="Flavoproteins"/>
    <property type="match status" value="1"/>
</dbReference>
<keyword evidence="3 5" id="KW-0560">Oxidoreductase</keyword>
<dbReference type="InterPro" id="IPR051814">
    <property type="entry name" value="NAD(P)H-dep_FMN_reductase"/>
</dbReference>
<dbReference type="EC" id="1.5.1.38" evidence="5"/>
<proteinExistence type="predicted"/>
<dbReference type="RefSeq" id="WP_184247294.1">
    <property type="nucleotide sequence ID" value="NZ_BAAACU010000042.1"/>
</dbReference>
<accession>A0A841RM76</accession>
<gene>
    <name evidence="5" type="ORF">GGQ92_001776</name>
</gene>
<protein>
    <submittedName>
        <fullName evidence="5">FMN reductase</fullName>
        <ecNumber evidence="5">1.5.1.38</ecNumber>
    </submittedName>
</protein>
<evidence type="ECO:0000313" key="5">
    <source>
        <dbReference type="EMBL" id="MBB6512987.1"/>
    </source>
</evidence>
<evidence type="ECO:0000313" key="6">
    <source>
        <dbReference type="Proteomes" id="UP000572212"/>
    </source>
</evidence>
<dbReference type="PANTHER" id="PTHR43408">
    <property type="entry name" value="FMN REDUCTASE (NADPH)"/>
    <property type="match status" value="1"/>
</dbReference>
<feature type="domain" description="NADPH-dependent FMN reductase-like" evidence="4">
    <location>
        <begin position="1"/>
        <end position="143"/>
    </location>
</feature>
<evidence type="ECO:0000256" key="2">
    <source>
        <dbReference type="ARBA" id="ARBA00022643"/>
    </source>
</evidence>
<evidence type="ECO:0000259" key="4">
    <source>
        <dbReference type="Pfam" id="PF03358"/>
    </source>
</evidence>
<dbReference type="EMBL" id="JACHON010000006">
    <property type="protein sequence ID" value="MBB6512987.1"/>
    <property type="molecule type" value="Genomic_DNA"/>
</dbReference>
<evidence type="ECO:0000256" key="1">
    <source>
        <dbReference type="ARBA" id="ARBA00022630"/>
    </source>
</evidence>
<dbReference type="GO" id="GO:0052873">
    <property type="term" value="F:FMN reductase (NADPH) activity"/>
    <property type="evidence" value="ECO:0007669"/>
    <property type="project" value="UniProtKB-EC"/>
</dbReference>